<keyword evidence="3" id="KW-0175">Coiled coil</keyword>
<dbReference type="GO" id="GO:0051082">
    <property type="term" value="F:unfolded protein binding"/>
    <property type="evidence" value="ECO:0007669"/>
    <property type="project" value="InterPro"/>
</dbReference>
<proteinExistence type="inferred from homology"/>
<protein>
    <submittedName>
        <fullName evidence="5">OmpH family outer membrane protein</fullName>
    </submittedName>
</protein>
<evidence type="ECO:0000256" key="3">
    <source>
        <dbReference type="SAM" id="Coils"/>
    </source>
</evidence>
<dbReference type="GO" id="GO:0050821">
    <property type="term" value="P:protein stabilization"/>
    <property type="evidence" value="ECO:0007669"/>
    <property type="project" value="TreeGrafter"/>
</dbReference>
<organism evidence="5 6">
    <name type="scientific">Aliishimia ponticola</name>
    <dbReference type="NCBI Taxonomy" id="2499833"/>
    <lineage>
        <taxon>Bacteria</taxon>
        <taxon>Pseudomonadati</taxon>
        <taxon>Pseudomonadota</taxon>
        <taxon>Alphaproteobacteria</taxon>
        <taxon>Rhodobacterales</taxon>
        <taxon>Paracoccaceae</taxon>
        <taxon>Aliishimia</taxon>
    </lineage>
</organism>
<dbReference type="OrthoDB" id="7868372at2"/>
<evidence type="ECO:0000256" key="4">
    <source>
        <dbReference type="SAM" id="SignalP"/>
    </source>
</evidence>
<comment type="similarity">
    <text evidence="1">Belongs to the Skp family.</text>
</comment>
<dbReference type="GO" id="GO:0005829">
    <property type="term" value="C:cytosol"/>
    <property type="evidence" value="ECO:0007669"/>
    <property type="project" value="TreeGrafter"/>
</dbReference>
<accession>A0A4S4NFQ5</accession>
<evidence type="ECO:0000256" key="1">
    <source>
        <dbReference type="ARBA" id="ARBA00009091"/>
    </source>
</evidence>
<feature type="coiled-coil region" evidence="3">
    <location>
        <begin position="53"/>
        <end position="87"/>
    </location>
</feature>
<evidence type="ECO:0000313" key="5">
    <source>
        <dbReference type="EMBL" id="THH38389.1"/>
    </source>
</evidence>
<dbReference type="EMBL" id="SRKY01000001">
    <property type="protein sequence ID" value="THH38389.1"/>
    <property type="molecule type" value="Genomic_DNA"/>
</dbReference>
<dbReference type="SMART" id="SM00935">
    <property type="entry name" value="OmpH"/>
    <property type="match status" value="1"/>
</dbReference>
<reference evidence="5 6" key="1">
    <citation type="submission" date="2019-04" db="EMBL/GenBank/DDBJ databases">
        <title>Shimia ponticola sp. nov., isolated from seawater.</title>
        <authorList>
            <person name="Kim Y.-O."/>
            <person name="Yoon J.-H."/>
        </authorList>
    </citation>
    <scope>NUCLEOTIDE SEQUENCE [LARGE SCALE GENOMIC DNA]</scope>
    <source>
        <strain evidence="5 6">MYP11</strain>
    </source>
</reference>
<dbReference type="AlphaFoldDB" id="A0A4S4NFQ5"/>
<comment type="caution">
    <text evidence="5">The sequence shown here is derived from an EMBL/GenBank/DDBJ whole genome shotgun (WGS) entry which is preliminary data.</text>
</comment>
<dbReference type="PANTHER" id="PTHR35089:SF1">
    <property type="entry name" value="CHAPERONE PROTEIN SKP"/>
    <property type="match status" value="1"/>
</dbReference>
<dbReference type="PANTHER" id="PTHR35089">
    <property type="entry name" value="CHAPERONE PROTEIN SKP"/>
    <property type="match status" value="1"/>
</dbReference>
<dbReference type="RefSeq" id="WP_136461282.1">
    <property type="nucleotide sequence ID" value="NZ_SRKY01000001.1"/>
</dbReference>
<keyword evidence="2 4" id="KW-0732">Signal</keyword>
<keyword evidence="6" id="KW-1185">Reference proteome</keyword>
<feature type="chain" id="PRO_5020961947" evidence="4">
    <location>
        <begin position="25"/>
        <end position="185"/>
    </location>
</feature>
<dbReference type="InterPro" id="IPR024930">
    <property type="entry name" value="Skp_dom_sf"/>
</dbReference>
<dbReference type="Proteomes" id="UP000306602">
    <property type="component" value="Unassembled WGS sequence"/>
</dbReference>
<evidence type="ECO:0000256" key="2">
    <source>
        <dbReference type="ARBA" id="ARBA00022729"/>
    </source>
</evidence>
<dbReference type="Pfam" id="PF03938">
    <property type="entry name" value="OmpH"/>
    <property type="match status" value="1"/>
</dbReference>
<dbReference type="SUPFAM" id="SSF111384">
    <property type="entry name" value="OmpH-like"/>
    <property type="match status" value="1"/>
</dbReference>
<name>A0A4S4NFQ5_9RHOB</name>
<feature type="signal peptide" evidence="4">
    <location>
        <begin position="1"/>
        <end position="24"/>
    </location>
</feature>
<gene>
    <name evidence="5" type="ORF">E4Z66_02125</name>
</gene>
<sequence>MRAFVRGVFIAATLSMTLPVAASAQDAATLRSPVLVVEPERLYRDSAFGQRISQDIAEQSAELARENRRIEAELEAEEKDLTEQRRTLEPAAFRELADAFDEKVRELRREQENKARAIIRQRETGLQEFLTAAAPVLEQMMQEAGAVVVLERQTVFLSLSAIDITEAALERINQEIGDGSAAPEE</sequence>
<evidence type="ECO:0000313" key="6">
    <source>
        <dbReference type="Proteomes" id="UP000306602"/>
    </source>
</evidence>
<dbReference type="InterPro" id="IPR005632">
    <property type="entry name" value="Chaperone_Skp"/>
</dbReference>
<dbReference type="Gene3D" id="3.30.910.20">
    <property type="entry name" value="Skp domain"/>
    <property type="match status" value="1"/>
</dbReference>